<dbReference type="Gene3D" id="3.30.450.40">
    <property type="match status" value="1"/>
</dbReference>
<evidence type="ECO:0000256" key="1">
    <source>
        <dbReference type="ARBA" id="ARBA00023015"/>
    </source>
</evidence>
<evidence type="ECO:0000313" key="7">
    <source>
        <dbReference type="Proteomes" id="UP000539111"/>
    </source>
</evidence>
<dbReference type="InterPro" id="IPR050707">
    <property type="entry name" value="HTH_MetabolicPath_Reg"/>
</dbReference>
<dbReference type="PROSITE" id="PS51077">
    <property type="entry name" value="HTH_ICLR"/>
    <property type="match status" value="1"/>
</dbReference>
<dbReference type="SUPFAM" id="SSF46785">
    <property type="entry name" value="Winged helix' DNA-binding domain"/>
    <property type="match status" value="1"/>
</dbReference>
<dbReference type="InterPro" id="IPR005471">
    <property type="entry name" value="Tscrpt_reg_IclR_N"/>
</dbReference>
<dbReference type="Pfam" id="PF09339">
    <property type="entry name" value="HTH_IclR"/>
    <property type="match status" value="1"/>
</dbReference>
<evidence type="ECO:0000256" key="3">
    <source>
        <dbReference type="ARBA" id="ARBA00023163"/>
    </source>
</evidence>
<feature type="domain" description="HTH iclR-type" evidence="4">
    <location>
        <begin position="5"/>
        <end position="67"/>
    </location>
</feature>
<keyword evidence="7" id="KW-1185">Reference proteome</keyword>
<dbReference type="InterPro" id="IPR029016">
    <property type="entry name" value="GAF-like_dom_sf"/>
</dbReference>
<dbReference type="AlphaFoldDB" id="A0A7Z0D535"/>
<evidence type="ECO:0000259" key="4">
    <source>
        <dbReference type="PROSITE" id="PS51077"/>
    </source>
</evidence>
<dbReference type="PANTHER" id="PTHR30136:SF35">
    <property type="entry name" value="HTH-TYPE TRANSCRIPTIONAL REGULATOR RV1719"/>
    <property type="match status" value="1"/>
</dbReference>
<dbReference type="GO" id="GO:0003700">
    <property type="term" value="F:DNA-binding transcription factor activity"/>
    <property type="evidence" value="ECO:0007669"/>
    <property type="project" value="TreeGrafter"/>
</dbReference>
<reference evidence="6 7" key="1">
    <citation type="submission" date="2020-07" db="EMBL/GenBank/DDBJ databases">
        <title>Sequencing the genomes of 1000 actinobacteria strains.</title>
        <authorList>
            <person name="Klenk H.-P."/>
        </authorList>
    </citation>
    <scope>NUCLEOTIDE SEQUENCE [LARGE SCALE GENOMIC DNA]</scope>
    <source>
        <strain evidence="6 7">DSM 26341</strain>
    </source>
</reference>
<dbReference type="SUPFAM" id="SSF55781">
    <property type="entry name" value="GAF domain-like"/>
    <property type="match status" value="1"/>
</dbReference>
<dbReference type="InterPro" id="IPR036390">
    <property type="entry name" value="WH_DNA-bd_sf"/>
</dbReference>
<gene>
    <name evidence="6" type="ORF">BJY26_003365</name>
</gene>
<comment type="caution">
    <text evidence="6">The sequence shown here is derived from an EMBL/GenBank/DDBJ whole genome shotgun (WGS) entry which is preliminary data.</text>
</comment>
<evidence type="ECO:0000313" key="6">
    <source>
        <dbReference type="EMBL" id="NYI69059.1"/>
    </source>
</evidence>
<dbReference type="PANTHER" id="PTHR30136">
    <property type="entry name" value="HELIX-TURN-HELIX TRANSCRIPTIONAL REGULATOR, ICLR FAMILY"/>
    <property type="match status" value="1"/>
</dbReference>
<sequence length="251" mass="26771">MGSNMPAVRNAAAVLRLLASNSRPIPASAVARHVGMPRSSTYQLLQVLIDEGLVSHIPETHNYSLGVAAFELGSAYLRKSPLEHLAQPILARLVAQTAQAAQLGILHGREVLYLLKEQPPTPTTLVTGVGVRMPAHLTASGRSMLALLPRQQLLALFPRRESFVDRTGVGPTNLRELRAVLAGERERGWAVEEGAVSEGVTSIAAAAHELSGRPAASIGISFRAESVRPEDYPQLAAYVAGAASELSTRLR</sequence>
<evidence type="ECO:0000256" key="2">
    <source>
        <dbReference type="ARBA" id="ARBA00023125"/>
    </source>
</evidence>
<dbReference type="PROSITE" id="PS51078">
    <property type="entry name" value="ICLR_ED"/>
    <property type="match status" value="1"/>
</dbReference>
<dbReference type="Pfam" id="PF01614">
    <property type="entry name" value="IclR_C"/>
    <property type="match status" value="1"/>
</dbReference>
<dbReference type="Gene3D" id="1.10.10.10">
    <property type="entry name" value="Winged helix-like DNA-binding domain superfamily/Winged helix DNA-binding domain"/>
    <property type="match status" value="1"/>
</dbReference>
<dbReference type="InterPro" id="IPR036388">
    <property type="entry name" value="WH-like_DNA-bd_sf"/>
</dbReference>
<dbReference type="RefSeq" id="WP_237249146.1">
    <property type="nucleotide sequence ID" value="NZ_JACBZP010000001.1"/>
</dbReference>
<accession>A0A7Z0D535</accession>
<dbReference type="GO" id="GO:0003677">
    <property type="term" value="F:DNA binding"/>
    <property type="evidence" value="ECO:0007669"/>
    <property type="project" value="UniProtKB-KW"/>
</dbReference>
<keyword evidence="1" id="KW-0805">Transcription regulation</keyword>
<organism evidence="6 7">
    <name type="scientific">Spelaeicoccus albus</name>
    <dbReference type="NCBI Taxonomy" id="1280376"/>
    <lineage>
        <taxon>Bacteria</taxon>
        <taxon>Bacillati</taxon>
        <taxon>Actinomycetota</taxon>
        <taxon>Actinomycetes</taxon>
        <taxon>Micrococcales</taxon>
        <taxon>Brevibacteriaceae</taxon>
        <taxon>Spelaeicoccus</taxon>
    </lineage>
</organism>
<dbReference type="GO" id="GO:0045892">
    <property type="term" value="P:negative regulation of DNA-templated transcription"/>
    <property type="evidence" value="ECO:0007669"/>
    <property type="project" value="TreeGrafter"/>
</dbReference>
<dbReference type="Proteomes" id="UP000539111">
    <property type="component" value="Unassembled WGS sequence"/>
</dbReference>
<feature type="domain" description="IclR-ED" evidence="5">
    <location>
        <begin position="68"/>
        <end position="251"/>
    </location>
</feature>
<dbReference type="EMBL" id="JACBZP010000001">
    <property type="protein sequence ID" value="NYI69059.1"/>
    <property type="molecule type" value="Genomic_DNA"/>
</dbReference>
<proteinExistence type="predicted"/>
<evidence type="ECO:0000259" key="5">
    <source>
        <dbReference type="PROSITE" id="PS51078"/>
    </source>
</evidence>
<name>A0A7Z0D535_9MICO</name>
<dbReference type="SMART" id="SM00346">
    <property type="entry name" value="HTH_ICLR"/>
    <property type="match status" value="1"/>
</dbReference>
<dbReference type="InterPro" id="IPR014757">
    <property type="entry name" value="Tscrpt_reg_IclR_C"/>
</dbReference>
<keyword evidence="3" id="KW-0804">Transcription</keyword>
<keyword evidence="2 6" id="KW-0238">DNA-binding</keyword>
<protein>
    <submittedName>
        <fullName evidence="6">DNA-binding IclR family transcriptional regulator</fullName>
    </submittedName>
</protein>